<dbReference type="EMBL" id="CADCXU010019200">
    <property type="protein sequence ID" value="CAB0007681.1"/>
    <property type="molecule type" value="Genomic_DNA"/>
</dbReference>
<proteinExistence type="predicted"/>
<protein>
    <submittedName>
        <fullName evidence="2">Uncharacterized protein</fullName>
    </submittedName>
</protein>
<evidence type="ECO:0000313" key="1">
    <source>
        <dbReference type="EMBL" id="CAB0007681.1"/>
    </source>
</evidence>
<accession>A0A6H5H6B3</accession>
<gene>
    <name evidence="1" type="ORF">NTEN_LOCUS12948</name>
    <name evidence="2" type="ORF">NTEN_LOCUS17083</name>
</gene>
<evidence type="ECO:0000313" key="2">
    <source>
        <dbReference type="EMBL" id="CAB0012334.1"/>
    </source>
</evidence>
<dbReference type="Proteomes" id="UP000479000">
    <property type="component" value="Unassembled WGS sequence"/>
</dbReference>
<dbReference type="AlphaFoldDB" id="A0A6H5H6B3"/>
<keyword evidence="3" id="KW-1185">Reference proteome</keyword>
<reference evidence="2 3" key="1">
    <citation type="submission" date="2020-02" db="EMBL/GenBank/DDBJ databases">
        <authorList>
            <person name="Ferguson B K."/>
        </authorList>
    </citation>
    <scope>NUCLEOTIDE SEQUENCE [LARGE SCALE GENOMIC DNA]</scope>
</reference>
<dbReference type="EMBL" id="CADCXU010025291">
    <property type="protein sequence ID" value="CAB0012334.1"/>
    <property type="molecule type" value="Genomic_DNA"/>
</dbReference>
<evidence type="ECO:0000313" key="3">
    <source>
        <dbReference type="Proteomes" id="UP000479000"/>
    </source>
</evidence>
<sequence>MSIDKALHCLNVLTSKSIGQNVSDKSKRWDFNDPSNSFMLSIFKVIHEGASSSNEEIQKQFFTAKQQFLD</sequence>
<organism evidence="2 3">
    <name type="scientific">Nesidiocoris tenuis</name>
    <dbReference type="NCBI Taxonomy" id="355587"/>
    <lineage>
        <taxon>Eukaryota</taxon>
        <taxon>Metazoa</taxon>
        <taxon>Ecdysozoa</taxon>
        <taxon>Arthropoda</taxon>
        <taxon>Hexapoda</taxon>
        <taxon>Insecta</taxon>
        <taxon>Pterygota</taxon>
        <taxon>Neoptera</taxon>
        <taxon>Paraneoptera</taxon>
        <taxon>Hemiptera</taxon>
        <taxon>Heteroptera</taxon>
        <taxon>Panheteroptera</taxon>
        <taxon>Cimicomorpha</taxon>
        <taxon>Miridae</taxon>
        <taxon>Dicyphina</taxon>
        <taxon>Nesidiocoris</taxon>
    </lineage>
</organism>
<name>A0A6H5H6B3_9HEMI</name>
<feature type="non-terminal residue" evidence="2">
    <location>
        <position position="70"/>
    </location>
</feature>